<dbReference type="PROSITE" id="PS50280">
    <property type="entry name" value="SET"/>
    <property type="match status" value="1"/>
</dbReference>
<reference evidence="3" key="1">
    <citation type="submission" date="2023-08" db="EMBL/GenBank/DDBJ databases">
        <title>Black Yeasts Isolated from many extreme environments.</title>
        <authorList>
            <person name="Coleine C."/>
            <person name="Stajich J.E."/>
            <person name="Selbmann L."/>
        </authorList>
    </citation>
    <scope>NUCLEOTIDE SEQUENCE</scope>
    <source>
        <strain evidence="3">CCFEE 5810</strain>
    </source>
</reference>
<accession>A0AAN7WP66</accession>
<feature type="domain" description="SET" evidence="2">
    <location>
        <begin position="90"/>
        <end position="231"/>
    </location>
</feature>
<protein>
    <recommendedName>
        <fullName evidence="2">SET domain-containing protein</fullName>
    </recommendedName>
</protein>
<evidence type="ECO:0000259" key="2">
    <source>
        <dbReference type="PROSITE" id="PS50280"/>
    </source>
</evidence>
<dbReference type="InterPro" id="IPR001214">
    <property type="entry name" value="SET_dom"/>
</dbReference>
<comment type="caution">
    <text evidence="3">The sequence shown here is derived from an EMBL/GenBank/DDBJ whole genome shotgun (WGS) entry which is preliminary data.</text>
</comment>
<dbReference type="SUPFAM" id="SSF82199">
    <property type="entry name" value="SET domain"/>
    <property type="match status" value="1"/>
</dbReference>
<evidence type="ECO:0000313" key="3">
    <source>
        <dbReference type="EMBL" id="KAK5704350.1"/>
    </source>
</evidence>
<evidence type="ECO:0000313" key="4">
    <source>
        <dbReference type="Proteomes" id="UP001310594"/>
    </source>
</evidence>
<feature type="region of interest" description="Disordered" evidence="1">
    <location>
        <begin position="1"/>
        <end position="22"/>
    </location>
</feature>
<proteinExistence type="predicted"/>
<dbReference type="Proteomes" id="UP001310594">
    <property type="component" value="Unassembled WGS sequence"/>
</dbReference>
<evidence type="ECO:0000256" key="1">
    <source>
        <dbReference type="SAM" id="MobiDB-lite"/>
    </source>
</evidence>
<organism evidence="3 4">
    <name type="scientific">Elasticomyces elasticus</name>
    <dbReference type="NCBI Taxonomy" id="574655"/>
    <lineage>
        <taxon>Eukaryota</taxon>
        <taxon>Fungi</taxon>
        <taxon>Dikarya</taxon>
        <taxon>Ascomycota</taxon>
        <taxon>Pezizomycotina</taxon>
        <taxon>Dothideomycetes</taxon>
        <taxon>Dothideomycetidae</taxon>
        <taxon>Mycosphaerellales</taxon>
        <taxon>Teratosphaeriaceae</taxon>
        <taxon>Elasticomyces</taxon>
    </lineage>
</organism>
<dbReference type="InterPro" id="IPR046341">
    <property type="entry name" value="SET_dom_sf"/>
</dbReference>
<dbReference type="EMBL" id="JAVRQU010000004">
    <property type="protein sequence ID" value="KAK5704350.1"/>
    <property type="molecule type" value="Genomic_DNA"/>
</dbReference>
<dbReference type="Gene3D" id="2.170.270.10">
    <property type="entry name" value="SET domain"/>
    <property type="match status" value="1"/>
</dbReference>
<name>A0AAN7WP66_9PEZI</name>
<dbReference type="AlphaFoldDB" id="A0AAN7WP66"/>
<gene>
    <name evidence="3" type="ORF">LTR97_003368</name>
</gene>
<sequence length="260" mass="28568">MYGHDSVALSVHSSDHRASMASETEIVTAEANTSDVKSLPKNWPDGITYLTDHTYSAAVTDDQRTALCRTLSADATWTQVPDTAIQVPTPLLEICIIANESHPANGQRGIFATRHLIPDSFICLYMGHVHINSMSDQDPNSDYDLSLDRDIGLSVDAARSGNESRHANDYRGITERPNAEFRDCYVKVPCTKRAAGSKWERRVAIFVLPAGKAGKRKAGIQAGEEVLVNYGKGYWEGRKTLASFRKDDAMLKIAKLALGE</sequence>